<reference evidence="2" key="1">
    <citation type="journal article" date="2022" name="New Phytol.">
        <title>Phylogenomic structure and speciation in an emerging model: the Sphagnum magellanicum complex (Bryophyta).</title>
        <authorList>
            <person name="Shaw A.J."/>
            <person name="Piatkowski B."/>
            <person name="Duffy A.M."/>
            <person name="Aguero B."/>
            <person name="Imwattana K."/>
            <person name="Nieto-Lugilde M."/>
            <person name="Healey A."/>
            <person name="Weston D.J."/>
            <person name="Patel M.N."/>
            <person name="Schmutz J."/>
            <person name="Grimwood J."/>
            <person name="Yavitt J.B."/>
            <person name="Hassel K."/>
            <person name="Stenoien H.K."/>
            <person name="Flatberg K.I."/>
            <person name="Bickford C.P."/>
            <person name="Hicks K.A."/>
        </authorList>
    </citation>
    <scope>NUCLEOTIDE SEQUENCE [LARGE SCALE GENOMIC DNA]</scope>
</reference>
<accession>A0ACB8HMA8</accession>
<evidence type="ECO:0000313" key="2">
    <source>
        <dbReference type="Proteomes" id="UP000828922"/>
    </source>
</evidence>
<evidence type="ECO:0000313" key="1">
    <source>
        <dbReference type="EMBL" id="KAH9557365.1"/>
    </source>
</evidence>
<gene>
    <name evidence="1" type="ORF">CY35_07G081600</name>
</gene>
<comment type="caution">
    <text evidence="1">The sequence shown here is derived from an EMBL/GenBank/DDBJ whole genome shotgun (WGS) entry which is preliminary data.</text>
</comment>
<sequence length="134" mass="14996">MEDEHRCLSFKEPNLVTDLELEEEEEGNERSTNQQWNQQRAISMICIPFVHGEKNYGAFAYGENCGGLYKNLKKNGIKDQCNNNNNNGNNDNNGNNNNNNGNNGINNNNNGNNGINNNGNNGNNNNNDDQNPYT</sequence>
<proteinExistence type="predicted"/>
<organism evidence="1 2">
    <name type="scientific">Sphagnum magellanicum</name>
    <dbReference type="NCBI Taxonomy" id="128215"/>
    <lineage>
        <taxon>Eukaryota</taxon>
        <taxon>Viridiplantae</taxon>
        <taxon>Streptophyta</taxon>
        <taxon>Embryophyta</taxon>
        <taxon>Bryophyta</taxon>
        <taxon>Sphagnophytina</taxon>
        <taxon>Sphagnopsida</taxon>
        <taxon>Sphagnales</taxon>
        <taxon>Sphagnaceae</taxon>
        <taxon>Sphagnum</taxon>
    </lineage>
</organism>
<name>A0ACB8HMA8_9BRYO</name>
<protein>
    <submittedName>
        <fullName evidence="1">Uncharacterized protein</fullName>
    </submittedName>
</protein>
<keyword evidence="2" id="KW-1185">Reference proteome</keyword>
<dbReference type="Proteomes" id="UP000828922">
    <property type="component" value="Linkage Group LG07"/>
</dbReference>
<dbReference type="EMBL" id="CM038913">
    <property type="protein sequence ID" value="KAH9557365.1"/>
    <property type="molecule type" value="Genomic_DNA"/>
</dbReference>